<sequence>VSSSGRHDRGETNIGGRHIHAHAGLGRTAVTGRLLLVLAVTGTFMIAEVIGGVLANSLALLADAGHMLTDVAALALSLFAMRLARRPPTPKRTFGYVRLEILAALVNGATLLVISG</sequence>
<keyword evidence="2 5" id="KW-0812">Transmembrane</keyword>
<evidence type="ECO:0000256" key="4">
    <source>
        <dbReference type="ARBA" id="ARBA00023136"/>
    </source>
</evidence>
<dbReference type="PANTHER" id="PTHR11562:SF17">
    <property type="entry name" value="RE54080P-RELATED"/>
    <property type="match status" value="1"/>
</dbReference>
<feature type="transmembrane region" description="Helical" evidence="5">
    <location>
        <begin position="96"/>
        <end position="114"/>
    </location>
</feature>
<feature type="transmembrane region" description="Helical" evidence="5">
    <location>
        <begin position="67"/>
        <end position="84"/>
    </location>
</feature>
<reference evidence="7" key="1">
    <citation type="submission" date="2018-05" db="EMBL/GenBank/DDBJ databases">
        <authorList>
            <person name="Lanie J.A."/>
            <person name="Ng W.-L."/>
            <person name="Kazmierczak K.M."/>
            <person name="Andrzejewski T.M."/>
            <person name="Davidsen T.M."/>
            <person name="Wayne K.J."/>
            <person name="Tettelin H."/>
            <person name="Glass J.I."/>
            <person name="Rusch D."/>
            <person name="Podicherti R."/>
            <person name="Tsui H.-C.T."/>
            <person name="Winkler M.E."/>
        </authorList>
    </citation>
    <scope>NUCLEOTIDE SEQUENCE</scope>
</reference>
<organism evidence="7">
    <name type="scientific">marine metagenome</name>
    <dbReference type="NCBI Taxonomy" id="408172"/>
    <lineage>
        <taxon>unclassified sequences</taxon>
        <taxon>metagenomes</taxon>
        <taxon>ecological metagenomes</taxon>
    </lineage>
</organism>
<name>A0A382A0I4_9ZZZZ</name>
<evidence type="ECO:0000256" key="3">
    <source>
        <dbReference type="ARBA" id="ARBA00022989"/>
    </source>
</evidence>
<keyword evidence="3 5" id="KW-1133">Transmembrane helix</keyword>
<dbReference type="Gene3D" id="1.20.1510.10">
    <property type="entry name" value="Cation efflux protein transmembrane domain"/>
    <property type="match status" value="1"/>
</dbReference>
<feature type="domain" description="Cation efflux protein transmembrane" evidence="6">
    <location>
        <begin position="34"/>
        <end position="115"/>
    </location>
</feature>
<proteinExistence type="predicted"/>
<feature type="transmembrane region" description="Helical" evidence="5">
    <location>
        <begin position="34"/>
        <end position="55"/>
    </location>
</feature>
<dbReference type="InterPro" id="IPR058533">
    <property type="entry name" value="Cation_efflux_TM"/>
</dbReference>
<evidence type="ECO:0000259" key="6">
    <source>
        <dbReference type="Pfam" id="PF01545"/>
    </source>
</evidence>
<dbReference type="Pfam" id="PF01545">
    <property type="entry name" value="Cation_efflux"/>
    <property type="match status" value="1"/>
</dbReference>
<dbReference type="PANTHER" id="PTHR11562">
    <property type="entry name" value="CATION EFFLUX PROTEIN/ ZINC TRANSPORTER"/>
    <property type="match status" value="1"/>
</dbReference>
<protein>
    <recommendedName>
        <fullName evidence="6">Cation efflux protein transmembrane domain-containing protein</fullName>
    </recommendedName>
</protein>
<evidence type="ECO:0000256" key="1">
    <source>
        <dbReference type="ARBA" id="ARBA00004141"/>
    </source>
</evidence>
<dbReference type="AlphaFoldDB" id="A0A382A0I4"/>
<evidence type="ECO:0000313" key="7">
    <source>
        <dbReference type="EMBL" id="SVA94854.1"/>
    </source>
</evidence>
<dbReference type="SUPFAM" id="SSF161111">
    <property type="entry name" value="Cation efflux protein transmembrane domain-like"/>
    <property type="match status" value="1"/>
</dbReference>
<dbReference type="GO" id="GO:0005385">
    <property type="term" value="F:zinc ion transmembrane transporter activity"/>
    <property type="evidence" value="ECO:0007669"/>
    <property type="project" value="TreeGrafter"/>
</dbReference>
<keyword evidence="4 5" id="KW-0472">Membrane</keyword>
<evidence type="ECO:0000256" key="2">
    <source>
        <dbReference type="ARBA" id="ARBA00022692"/>
    </source>
</evidence>
<dbReference type="InterPro" id="IPR002524">
    <property type="entry name" value="Cation_efflux"/>
</dbReference>
<dbReference type="NCBIfam" id="TIGR01297">
    <property type="entry name" value="CDF"/>
    <property type="match status" value="1"/>
</dbReference>
<accession>A0A382A0I4</accession>
<feature type="non-terminal residue" evidence="7">
    <location>
        <position position="1"/>
    </location>
</feature>
<dbReference type="EMBL" id="UINC01023357">
    <property type="protein sequence ID" value="SVA94854.1"/>
    <property type="molecule type" value="Genomic_DNA"/>
</dbReference>
<comment type="subcellular location">
    <subcellularLocation>
        <location evidence="1">Membrane</location>
        <topology evidence="1">Multi-pass membrane protein</topology>
    </subcellularLocation>
</comment>
<evidence type="ECO:0000256" key="5">
    <source>
        <dbReference type="SAM" id="Phobius"/>
    </source>
</evidence>
<dbReference type="GO" id="GO:0005886">
    <property type="term" value="C:plasma membrane"/>
    <property type="evidence" value="ECO:0007669"/>
    <property type="project" value="TreeGrafter"/>
</dbReference>
<gene>
    <name evidence="7" type="ORF">METZ01_LOCUS147708</name>
</gene>
<feature type="non-terminal residue" evidence="7">
    <location>
        <position position="116"/>
    </location>
</feature>
<dbReference type="InterPro" id="IPR027469">
    <property type="entry name" value="Cation_efflux_TMD_sf"/>
</dbReference>
<dbReference type="InterPro" id="IPR050681">
    <property type="entry name" value="CDF/SLC30A"/>
</dbReference>